<dbReference type="Pfam" id="PF02567">
    <property type="entry name" value="PhzC-PhzF"/>
    <property type="match status" value="1"/>
</dbReference>
<organism evidence="3 4">
    <name type="scientific">Neptunomonas phycophila</name>
    <dbReference type="NCBI Taxonomy" id="1572645"/>
    <lineage>
        <taxon>Bacteria</taxon>
        <taxon>Pseudomonadati</taxon>
        <taxon>Pseudomonadota</taxon>
        <taxon>Gammaproteobacteria</taxon>
        <taxon>Oceanospirillales</taxon>
        <taxon>Oceanospirillaceae</taxon>
        <taxon>Neptunomonas</taxon>
    </lineage>
</organism>
<dbReference type="PIRSF" id="PIRSF016184">
    <property type="entry name" value="PhzC_PhzF"/>
    <property type="match status" value="1"/>
</dbReference>
<dbReference type="NCBIfam" id="TIGR00654">
    <property type="entry name" value="PhzF_family"/>
    <property type="match status" value="1"/>
</dbReference>
<proteinExistence type="inferred from homology"/>
<accession>A0AAW7XF29</accession>
<dbReference type="AlphaFoldDB" id="A0AAW7XF29"/>
<dbReference type="PANTHER" id="PTHR13774:SF32">
    <property type="entry name" value="ANTISENSE-ENHANCING SEQUENCE 1"/>
    <property type="match status" value="1"/>
</dbReference>
<comment type="similarity">
    <text evidence="1">Belongs to the PhzF family.</text>
</comment>
<sequence>MQSLTYYTLDVFTHTQFGGNPLAVFTDAVNLPTHVMQQIAKELNLSETVFLGEKSSITNRWPVRIFTPDRELPFAGHPTIGTACLLRELSWLDMSSPLVLDEGVGPVPIEFEPIEHGRYIARFQCAVDPIVEASKYDQHQAATLLSLDEQTIADLPYIADCGIPFLMIPLTHPKDVENAVFNFNFWADHLKGKRVEDVCIYAVCIDKNDVKMRMFAPASGIAEDPATGSAAAALSGALALREEQKTGQRKSHNRMIYQGTEIGRPSYIGTFVKPLESSGYRVEVFGQSLLVSQGTFYLQSTV</sequence>
<dbReference type="RefSeq" id="WP_303548164.1">
    <property type="nucleotide sequence ID" value="NZ_JAUOPG010000001.1"/>
</dbReference>
<comment type="caution">
    <text evidence="3">The sequence shown here is derived from an EMBL/GenBank/DDBJ whole genome shotgun (WGS) entry which is preliminary data.</text>
</comment>
<dbReference type="GO" id="GO:0005737">
    <property type="term" value="C:cytoplasm"/>
    <property type="evidence" value="ECO:0007669"/>
    <property type="project" value="TreeGrafter"/>
</dbReference>
<evidence type="ECO:0000256" key="1">
    <source>
        <dbReference type="ARBA" id="ARBA00008270"/>
    </source>
</evidence>
<reference evidence="3" key="1">
    <citation type="submission" date="2023-07" db="EMBL/GenBank/DDBJ databases">
        <title>Genome content predicts the carbon catabolic preferences of heterotrophic bacteria.</title>
        <authorList>
            <person name="Gralka M."/>
        </authorList>
    </citation>
    <scope>NUCLEOTIDE SEQUENCE</scope>
    <source>
        <strain evidence="3">I2M16</strain>
    </source>
</reference>
<evidence type="ECO:0000313" key="3">
    <source>
        <dbReference type="EMBL" id="MDO6452172.1"/>
    </source>
</evidence>
<dbReference type="GO" id="GO:0016853">
    <property type="term" value="F:isomerase activity"/>
    <property type="evidence" value="ECO:0007669"/>
    <property type="project" value="TreeGrafter"/>
</dbReference>
<feature type="active site" evidence="2">
    <location>
        <position position="47"/>
    </location>
</feature>
<dbReference type="Gene3D" id="3.10.310.10">
    <property type="entry name" value="Diaminopimelate Epimerase, Chain A, domain 1"/>
    <property type="match status" value="2"/>
</dbReference>
<dbReference type="PANTHER" id="PTHR13774">
    <property type="entry name" value="PHENAZINE BIOSYNTHESIS PROTEIN"/>
    <property type="match status" value="1"/>
</dbReference>
<protein>
    <submittedName>
        <fullName evidence="3">PhzF family phenazine biosynthesis protein</fullName>
    </submittedName>
</protein>
<evidence type="ECO:0000256" key="2">
    <source>
        <dbReference type="PIRSR" id="PIRSR016184-1"/>
    </source>
</evidence>
<name>A0AAW7XF29_9GAMM</name>
<evidence type="ECO:0000313" key="4">
    <source>
        <dbReference type="Proteomes" id="UP001169862"/>
    </source>
</evidence>
<dbReference type="EMBL" id="JAUOPG010000001">
    <property type="protein sequence ID" value="MDO6452172.1"/>
    <property type="molecule type" value="Genomic_DNA"/>
</dbReference>
<gene>
    <name evidence="3" type="ORF">Q4490_01215</name>
</gene>
<dbReference type="InterPro" id="IPR003719">
    <property type="entry name" value="Phenazine_PhzF-like"/>
</dbReference>
<dbReference type="SUPFAM" id="SSF54506">
    <property type="entry name" value="Diaminopimelate epimerase-like"/>
    <property type="match status" value="1"/>
</dbReference>
<dbReference type="Proteomes" id="UP001169862">
    <property type="component" value="Unassembled WGS sequence"/>
</dbReference>